<dbReference type="Pfam" id="PF00271">
    <property type="entry name" value="Helicase_C"/>
    <property type="match status" value="1"/>
</dbReference>
<dbReference type="Gene3D" id="3.40.50.300">
    <property type="entry name" value="P-loop containing nucleotide triphosphate hydrolases"/>
    <property type="match status" value="2"/>
</dbReference>
<feature type="domain" description="Helicase ATP-binding" evidence="13">
    <location>
        <begin position="286"/>
        <end position="452"/>
    </location>
</feature>
<dbReference type="GO" id="GO:0016887">
    <property type="term" value="F:ATP hydrolysis activity"/>
    <property type="evidence" value="ECO:0007669"/>
    <property type="project" value="RHEA"/>
</dbReference>
<dbReference type="STRING" id="1423777.FD46_GL001841"/>
<keyword evidence="1 12" id="KW-0639">Primosome</keyword>
<evidence type="ECO:0000256" key="10">
    <source>
        <dbReference type="ARBA" id="ARBA00023235"/>
    </source>
</evidence>
<dbReference type="SMART" id="SM00490">
    <property type="entry name" value="HELICc"/>
    <property type="match status" value="1"/>
</dbReference>
<keyword evidence="5 12" id="KW-0378">Hydrolase</keyword>
<dbReference type="InterPro" id="IPR042115">
    <property type="entry name" value="PriA_3primeBD_sf"/>
</dbReference>
<keyword evidence="16" id="KW-1185">Reference proteome</keyword>
<keyword evidence="4 12" id="KW-0547">Nucleotide-binding</keyword>
<comment type="catalytic activity">
    <reaction evidence="11 12">
        <text>ATP + H2O = ADP + phosphate + H(+)</text>
        <dbReference type="Rhea" id="RHEA:13065"/>
        <dbReference type="ChEBI" id="CHEBI:15377"/>
        <dbReference type="ChEBI" id="CHEBI:15378"/>
        <dbReference type="ChEBI" id="CHEBI:30616"/>
        <dbReference type="ChEBI" id="CHEBI:43474"/>
        <dbReference type="ChEBI" id="CHEBI:456216"/>
        <dbReference type="EC" id="5.6.2.4"/>
    </reaction>
</comment>
<evidence type="ECO:0000313" key="16">
    <source>
        <dbReference type="Proteomes" id="UP000051686"/>
    </source>
</evidence>
<dbReference type="NCBIfam" id="NF004066">
    <property type="entry name" value="PRK05580.1-3"/>
    <property type="match status" value="1"/>
</dbReference>
<dbReference type="Pfam" id="PF18074">
    <property type="entry name" value="PriA_C"/>
    <property type="match status" value="1"/>
</dbReference>
<feature type="binding site" evidence="12">
    <location>
        <position position="526"/>
    </location>
    <ligand>
        <name>Zn(2+)</name>
        <dbReference type="ChEBI" id="CHEBI:29105"/>
        <label>2</label>
    </ligand>
</feature>
<keyword evidence="10 12" id="KW-0413">Isomerase</keyword>
<comment type="similarity">
    <text evidence="12">Belongs to the helicase family. PriA subfamily.</text>
</comment>
<dbReference type="GO" id="GO:0006269">
    <property type="term" value="P:DNA replication, synthesis of primer"/>
    <property type="evidence" value="ECO:0007669"/>
    <property type="project" value="UniProtKB-KW"/>
</dbReference>
<dbReference type="InterPro" id="IPR005259">
    <property type="entry name" value="PriA"/>
</dbReference>
<dbReference type="PANTHER" id="PTHR30580:SF0">
    <property type="entry name" value="PRIMOSOMAL PROTEIN N"/>
    <property type="match status" value="1"/>
</dbReference>
<reference evidence="15 16" key="1">
    <citation type="journal article" date="2015" name="Genome Announc.">
        <title>Expanding the biotechnology potential of lactobacilli through comparative genomics of 213 strains and associated genera.</title>
        <authorList>
            <person name="Sun Z."/>
            <person name="Harris H.M."/>
            <person name="McCann A."/>
            <person name="Guo C."/>
            <person name="Argimon S."/>
            <person name="Zhang W."/>
            <person name="Yang X."/>
            <person name="Jeffery I.B."/>
            <person name="Cooney J.C."/>
            <person name="Kagawa T.F."/>
            <person name="Liu W."/>
            <person name="Song Y."/>
            <person name="Salvetti E."/>
            <person name="Wrobel A."/>
            <person name="Rasinkangas P."/>
            <person name="Parkhill J."/>
            <person name="Rea M.C."/>
            <person name="O'Sullivan O."/>
            <person name="Ritari J."/>
            <person name="Douillard F.P."/>
            <person name="Paul Ross R."/>
            <person name="Yang R."/>
            <person name="Briner A.E."/>
            <person name="Felis G.E."/>
            <person name="de Vos W.M."/>
            <person name="Barrangou R."/>
            <person name="Klaenhammer T.R."/>
            <person name="Caufield P.W."/>
            <person name="Cui Y."/>
            <person name="Zhang H."/>
            <person name="O'Toole P.W."/>
        </authorList>
    </citation>
    <scope>NUCLEOTIDE SEQUENCE [LARGE SCALE GENOMIC DNA]</scope>
    <source>
        <strain evidence="15 16">DSM 19972</strain>
    </source>
</reference>
<dbReference type="GO" id="GO:0006302">
    <property type="term" value="P:double-strand break repair"/>
    <property type="evidence" value="ECO:0007669"/>
    <property type="project" value="InterPro"/>
</dbReference>
<comment type="catalytic activity">
    <reaction evidence="12">
        <text>Couples ATP hydrolysis with the unwinding of duplex DNA by translocating in the 3'-5' direction.</text>
        <dbReference type="EC" id="5.6.2.4"/>
    </reaction>
</comment>
<comment type="caution">
    <text evidence="15">The sequence shown here is derived from an EMBL/GenBank/DDBJ whole genome shotgun (WGS) entry which is preliminary data.</text>
</comment>
<dbReference type="GO" id="GO:0003677">
    <property type="term" value="F:DNA binding"/>
    <property type="evidence" value="ECO:0007669"/>
    <property type="project" value="UniProtKB-UniRule"/>
</dbReference>
<evidence type="ECO:0000259" key="14">
    <source>
        <dbReference type="PROSITE" id="PS51194"/>
    </source>
</evidence>
<dbReference type="GO" id="GO:0008270">
    <property type="term" value="F:zinc ion binding"/>
    <property type="evidence" value="ECO:0007669"/>
    <property type="project" value="UniProtKB-UniRule"/>
</dbReference>
<keyword evidence="2 12" id="KW-0235">DNA replication</keyword>
<keyword evidence="8 12" id="KW-0067">ATP-binding</keyword>
<evidence type="ECO:0000313" key="15">
    <source>
        <dbReference type="EMBL" id="KRL04705.1"/>
    </source>
</evidence>
<comment type="subunit">
    <text evidence="12">Component of the replication restart primosome.</text>
</comment>
<feature type="binding site" evidence="12">
    <location>
        <position position="523"/>
    </location>
    <ligand>
        <name>Zn(2+)</name>
        <dbReference type="ChEBI" id="CHEBI:29105"/>
        <label>2</label>
    </ligand>
</feature>
<dbReference type="GO" id="GO:0006270">
    <property type="term" value="P:DNA replication initiation"/>
    <property type="evidence" value="ECO:0007669"/>
    <property type="project" value="TreeGrafter"/>
</dbReference>
<feature type="binding site" evidence="12">
    <location>
        <position position="554"/>
    </location>
    <ligand>
        <name>Zn(2+)</name>
        <dbReference type="ChEBI" id="CHEBI:29105"/>
        <label>1</label>
    </ligand>
</feature>
<dbReference type="AlphaFoldDB" id="A0A0R1M9U2"/>
<feature type="binding site" evidence="12">
    <location>
        <position position="557"/>
    </location>
    <ligand>
        <name>Zn(2+)</name>
        <dbReference type="ChEBI" id="CHEBI:29105"/>
        <label>1</label>
    </ligand>
</feature>
<keyword evidence="3 12" id="KW-0479">Metal-binding</keyword>
<dbReference type="EC" id="5.6.2.4" evidence="12"/>
<evidence type="ECO:0000256" key="12">
    <source>
        <dbReference type="HAMAP-Rule" id="MF_00983"/>
    </source>
</evidence>
<dbReference type="HAMAP" id="MF_00983">
    <property type="entry name" value="PriA"/>
    <property type="match status" value="1"/>
</dbReference>
<dbReference type="SUPFAM" id="SSF52540">
    <property type="entry name" value="P-loop containing nucleoside triphosphate hydrolases"/>
    <property type="match status" value="2"/>
</dbReference>
<dbReference type="Pfam" id="PF18319">
    <property type="entry name" value="Zn_ribbon_PriA"/>
    <property type="match status" value="1"/>
</dbReference>
<keyword evidence="6 12" id="KW-0347">Helicase</keyword>
<dbReference type="InterPro" id="IPR027417">
    <property type="entry name" value="P-loop_NTPase"/>
</dbReference>
<dbReference type="GO" id="GO:0005524">
    <property type="term" value="F:ATP binding"/>
    <property type="evidence" value="ECO:0007669"/>
    <property type="project" value="UniProtKB-UniRule"/>
</dbReference>
<evidence type="ECO:0000256" key="8">
    <source>
        <dbReference type="ARBA" id="ARBA00022840"/>
    </source>
</evidence>
<accession>A0A0R1M9U2</accession>
<evidence type="ECO:0000256" key="6">
    <source>
        <dbReference type="ARBA" id="ARBA00022806"/>
    </source>
</evidence>
<dbReference type="InterPro" id="IPR001650">
    <property type="entry name" value="Helicase_C-like"/>
</dbReference>
<proteinExistence type="inferred from homology"/>
<protein>
    <recommendedName>
        <fullName evidence="12">Replication restart protein PriA</fullName>
    </recommendedName>
    <alternativeName>
        <fullName evidence="12">ATP-dependent DNA helicase PriA</fullName>
        <ecNumber evidence="12">5.6.2.4</ecNumber>
    </alternativeName>
    <alternativeName>
        <fullName evidence="12">DNA 3'-5' helicase PriA</fullName>
    </alternativeName>
</protein>
<evidence type="ECO:0000259" key="13">
    <source>
        <dbReference type="PROSITE" id="PS51192"/>
    </source>
</evidence>
<feature type="binding site" evidence="12">
    <location>
        <position position="544"/>
    </location>
    <ligand>
        <name>Zn(2+)</name>
        <dbReference type="ChEBI" id="CHEBI:29105"/>
        <label>2</label>
    </ligand>
</feature>
<dbReference type="PATRIC" id="fig|1423777.3.peg.1895"/>
<evidence type="ECO:0000256" key="3">
    <source>
        <dbReference type="ARBA" id="ARBA00022723"/>
    </source>
</evidence>
<organism evidence="15 16">
    <name type="scientific">Liquorilactobacillus oeni DSM 19972</name>
    <dbReference type="NCBI Taxonomy" id="1423777"/>
    <lineage>
        <taxon>Bacteria</taxon>
        <taxon>Bacillati</taxon>
        <taxon>Bacillota</taxon>
        <taxon>Bacilli</taxon>
        <taxon>Lactobacillales</taxon>
        <taxon>Lactobacillaceae</taxon>
        <taxon>Liquorilactobacillus</taxon>
    </lineage>
</organism>
<dbReference type="CDD" id="cd17929">
    <property type="entry name" value="DEXHc_priA"/>
    <property type="match status" value="1"/>
</dbReference>
<comment type="function">
    <text evidence="12">Initiates the restart of stalled replication forks, which reloads the replicative helicase on sites other than the origin of replication. Recognizes and binds to abandoned replication forks and remodels them to uncover a helicase loading site. Promotes assembly of the primosome at these replication forks.</text>
</comment>
<evidence type="ECO:0000256" key="1">
    <source>
        <dbReference type="ARBA" id="ARBA00022515"/>
    </source>
</evidence>
<evidence type="ECO:0000256" key="11">
    <source>
        <dbReference type="ARBA" id="ARBA00048988"/>
    </source>
</evidence>
<dbReference type="InterPro" id="IPR041236">
    <property type="entry name" value="PriA_C"/>
</dbReference>
<dbReference type="GO" id="GO:0006310">
    <property type="term" value="P:DNA recombination"/>
    <property type="evidence" value="ECO:0007669"/>
    <property type="project" value="InterPro"/>
</dbReference>
<dbReference type="InterPro" id="IPR014001">
    <property type="entry name" value="Helicase_ATP-bd"/>
</dbReference>
<evidence type="ECO:0000256" key="9">
    <source>
        <dbReference type="ARBA" id="ARBA00023125"/>
    </source>
</evidence>
<dbReference type="Gene3D" id="3.40.1440.60">
    <property type="entry name" value="PriA, 3(prime) DNA-binding domain"/>
    <property type="match status" value="1"/>
</dbReference>
<dbReference type="GO" id="GO:1990077">
    <property type="term" value="C:primosome complex"/>
    <property type="evidence" value="ECO:0007669"/>
    <property type="project" value="UniProtKB-UniRule"/>
</dbReference>
<evidence type="ECO:0000256" key="5">
    <source>
        <dbReference type="ARBA" id="ARBA00022801"/>
    </source>
</evidence>
<gene>
    <name evidence="12" type="primary">priA</name>
    <name evidence="15" type="ORF">FD46_GL001841</name>
</gene>
<dbReference type="Pfam" id="PF04851">
    <property type="entry name" value="ResIII"/>
    <property type="match status" value="1"/>
</dbReference>
<dbReference type="NCBIfam" id="TIGR00595">
    <property type="entry name" value="priA"/>
    <property type="match status" value="1"/>
</dbReference>
<dbReference type="InterPro" id="IPR040498">
    <property type="entry name" value="PriA_CRR"/>
</dbReference>
<sequence>MLRITQYAEVIVDVPTMQTNRPYTYKVKKEFENEIDSGMRVVVPFGRGSRLVQGFVMRVFTQNSFEGSLKEITALIDFEPVLNTESLELAKWMARNTFSFAISCLQTMLPGALRAKYQKELVLIDGRELSKEVSAFFNTRKSQFLDEQKVSADLLTKLLDARKKGKVKLNYLVNDRLLPKKVIFVKSILSKEQLEAAKKNLRANAANLKKMLDYLIRHSQEVQQTILEKKLKITAQTLHSAEKRGWIKRFEKVARRNPVENMEIVKTHPRELTVAQKEAVTAINADIDNENAITFLLEGVTGSGKTEVYLQAIAHVLAKKKTALMLVPEISLTPQMVKRVIGRFGTQVALFHSGLSAGERFDEWRRIKEGKASVVVGARSAVFTPLENIGVIIMDEEHESSYKQEKMPRYHARDVAKWRADYHNCPVILGSATPSLESRARAQKGVYRWLKLPQRINNRPLPAVSLIDMRQEAKKTRFPDFSQSLLDAITVRLEKKEQTILMLNRRGYSSFMMCRDCGYVLNCPNCDISLTLHLDTHSMKCHYCGHEEKIPYICPACGSKQIRYYGTGTQKVEKELRQLFPQARILRMDVDTTRRKGAHESILRRFGERKADILLGTQMIAKGLDYPEVTLVGVLNADTALGMADFRASERTFQLLTQVSGRAGRAQKEGKVIIQTYNPNHYALLLAQKQDYEEFFNQEMNIRHRGGYPPYFFTIQVTASALDEGNAAKKIFETYTELKKVLGRNSFILGPTPKAIMRINNRYYYQLIIKYKKEPKLNACLHALLQKSQRDERAGVMITIDKEPLNFI</sequence>
<dbReference type="PANTHER" id="PTHR30580">
    <property type="entry name" value="PRIMOSOMAL PROTEIN N"/>
    <property type="match status" value="1"/>
</dbReference>
<dbReference type="PROSITE" id="PS51192">
    <property type="entry name" value="HELICASE_ATP_BIND_1"/>
    <property type="match status" value="1"/>
</dbReference>
<keyword evidence="9 12" id="KW-0238">DNA-binding</keyword>
<dbReference type="Proteomes" id="UP000051686">
    <property type="component" value="Unassembled WGS sequence"/>
</dbReference>
<dbReference type="EMBL" id="AZEH01000039">
    <property type="protein sequence ID" value="KRL04705.1"/>
    <property type="molecule type" value="Genomic_DNA"/>
</dbReference>
<name>A0A0R1M9U2_9LACO</name>
<dbReference type="InterPro" id="IPR041222">
    <property type="entry name" value="PriA_3primeBD"/>
</dbReference>
<comment type="cofactor">
    <cofactor evidence="12">
        <name>Zn(2+)</name>
        <dbReference type="ChEBI" id="CHEBI:29105"/>
    </cofactor>
    <text evidence="12">Binds 2 zinc ions per subunit.</text>
</comment>
<dbReference type="FunFam" id="3.40.1440.60:FF:000001">
    <property type="entry name" value="Primosomal protein N"/>
    <property type="match status" value="1"/>
</dbReference>
<dbReference type="PROSITE" id="PS51194">
    <property type="entry name" value="HELICASE_CTER"/>
    <property type="match status" value="1"/>
</dbReference>
<dbReference type="FunFam" id="3.40.50.300:FF:000489">
    <property type="entry name" value="Primosome assembly protein PriA"/>
    <property type="match status" value="1"/>
</dbReference>
<dbReference type="SMART" id="SM00487">
    <property type="entry name" value="DEXDc"/>
    <property type="match status" value="1"/>
</dbReference>
<evidence type="ECO:0000256" key="2">
    <source>
        <dbReference type="ARBA" id="ARBA00022705"/>
    </source>
</evidence>
<evidence type="ECO:0000256" key="7">
    <source>
        <dbReference type="ARBA" id="ARBA00022833"/>
    </source>
</evidence>
<dbReference type="GO" id="GO:0043138">
    <property type="term" value="F:3'-5' DNA helicase activity"/>
    <property type="evidence" value="ECO:0007669"/>
    <property type="project" value="UniProtKB-EC"/>
</dbReference>
<keyword evidence="7 12" id="KW-0862">Zinc</keyword>
<feature type="binding site" evidence="12">
    <location>
        <position position="541"/>
    </location>
    <ligand>
        <name>Zn(2+)</name>
        <dbReference type="ChEBI" id="CHEBI:29105"/>
        <label>2</label>
    </ligand>
</feature>
<dbReference type="Pfam" id="PF17764">
    <property type="entry name" value="PriA_3primeBD"/>
    <property type="match status" value="1"/>
</dbReference>
<dbReference type="CDD" id="cd18804">
    <property type="entry name" value="SF2_C_priA"/>
    <property type="match status" value="1"/>
</dbReference>
<feature type="domain" description="Helicase C-terminal" evidence="14">
    <location>
        <begin position="549"/>
        <end position="703"/>
    </location>
</feature>
<evidence type="ECO:0000256" key="4">
    <source>
        <dbReference type="ARBA" id="ARBA00022741"/>
    </source>
</evidence>
<dbReference type="InterPro" id="IPR006935">
    <property type="entry name" value="Helicase/UvrB_N"/>
</dbReference>
<feature type="binding site" evidence="12">
    <location>
        <position position="517"/>
    </location>
    <ligand>
        <name>Zn(2+)</name>
        <dbReference type="ChEBI" id="CHEBI:29105"/>
        <label>1</label>
    </ligand>
</feature>
<feature type="binding site" evidence="12">
    <location>
        <position position="514"/>
    </location>
    <ligand>
        <name>Zn(2+)</name>
        <dbReference type="ChEBI" id="CHEBI:29105"/>
        <label>1</label>
    </ligand>
</feature>